<dbReference type="RefSeq" id="WP_179980728.1">
    <property type="nucleotide sequence ID" value="NZ_LT608333.1"/>
</dbReference>
<dbReference type="PANTHER" id="PTHR47472">
    <property type="entry name" value="PROPIONYL-COA CARBOXYLASE"/>
    <property type="match status" value="1"/>
</dbReference>
<reference evidence="2" key="1">
    <citation type="submission" date="2016-08" db="EMBL/GenBank/DDBJ databases">
        <authorList>
            <person name="Seilhamer J.J."/>
        </authorList>
    </citation>
    <scope>NUCLEOTIDE SEQUENCE</scope>
    <source>
        <strain evidence="2">86-1</strain>
    </source>
</reference>
<gene>
    <name evidence="2" type="ORF">KL86DES1_21347</name>
</gene>
<accession>A0A212L858</accession>
<name>A0A212L858_9BACT</name>
<feature type="domain" description="Acyclic terpene utilisation N-terminal" evidence="1">
    <location>
        <begin position="4"/>
        <end position="446"/>
    </location>
</feature>
<evidence type="ECO:0000313" key="2">
    <source>
        <dbReference type="EMBL" id="SCM73519.1"/>
    </source>
</evidence>
<proteinExistence type="predicted"/>
<sequence>MKKIRMSCASGGCTYERMEPAIEVLEKGDLDYIVFECLAERTIANAQMEKLKDPSRGYNPMLEERMRAILPLVAEKGVKIISNMGGANTPGAVAKILEIAAEKGVRGLKVAMVRGDDITAMTPRYYDVPLWDSGQPLRTLADSIVSANIYLSGDPIKQALDLGADIVITGRVADASLFVGPLRHEFGWDAHSPDRLGQAILLGHLMECANQLTGGYYADPGYKDVPDMHRLGFPIAEIDESGVFSITKVAGSGGRVCVDICKEQLLYEIGDPAAYITPDGIADFSQVTFEQAGEDRVVARHGRALPAPDTYKVNIGYKDCYTGEGSISYGGKNALARAKLAAEIVEKRLELLGVALDEFRVDYIGYNSLYRDAISSGIAPQAPAEVRMRVAGRSSIPEAVARMTREVDCLYINGPAGGGGIRSEFGPVISVENILIPRADITPTVELFEI</sequence>
<evidence type="ECO:0000259" key="1">
    <source>
        <dbReference type="Pfam" id="PF07287"/>
    </source>
</evidence>
<protein>
    <recommendedName>
        <fullName evidence="1">Acyclic terpene utilisation N-terminal domain-containing protein</fullName>
    </recommendedName>
</protein>
<dbReference type="Pfam" id="PF07287">
    <property type="entry name" value="AtuA"/>
    <property type="match status" value="1"/>
</dbReference>
<organism evidence="2">
    <name type="scientific">uncultured Desulfovibrio sp</name>
    <dbReference type="NCBI Taxonomy" id="167968"/>
    <lineage>
        <taxon>Bacteria</taxon>
        <taxon>Pseudomonadati</taxon>
        <taxon>Thermodesulfobacteriota</taxon>
        <taxon>Desulfovibrionia</taxon>
        <taxon>Desulfovibrionales</taxon>
        <taxon>Desulfovibrionaceae</taxon>
        <taxon>Desulfovibrio</taxon>
        <taxon>environmental samples</taxon>
    </lineage>
</organism>
<dbReference type="InterPro" id="IPR010839">
    <property type="entry name" value="AtuA_N"/>
</dbReference>
<dbReference type="EMBL" id="FMJC01000002">
    <property type="protein sequence ID" value="SCM73519.1"/>
    <property type="molecule type" value="Genomic_DNA"/>
</dbReference>
<dbReference type="PANTHER" id="PTHR47472:SF1">
    <property type="entry name" value="DUF1446-DOMAIN-CONTAINING PROTEIN"/>
    <property type="match status" value="1"/>
</dbReference>
<dbReference type="AlphaFoldDB" id="A0A212L858"/>